<dbReference type="PANTHER" id="PTHR24320">
    <property type="entry name" value="RETINOL DEHYDROGENASE"/>
    <property type="match status" value="1"/>
</dbReference>
<dbReference type="Proteomes" id="UP000308549">
    <property type="component" value="Unassembled WGS sequence"/>
</dbReference>
<dbReference type="Gene3D" id="3.40.50.720">
    <property type="entry name" value="NAD(P)-binding Rossmann-like Domain"/>
    <property type="match status" value="1"/>
</dbReference>
<dbReference type="OrthoDB" id="191139at2759"/>
<comment type="similarity">
    <text evidence="1 4">Belongs to the short-chain dehydrogenases/reductases (SDR) family.</text>
</comment>
<gene>
    <name evidence="5" type="ORF">B0A50_00117</name>
</gene>
<comment type="caution">
    <text evidence="5">The sequence shown here is derived from an EMBL/GenBank/DDBJ whole genome shotgun (WGS) entry which is preliminary data.</text>
</comment>
<dbReference type="EMBL" id="NAJL01000001">
    <property type="protein sequence ID" value="TKA34137.1"/>
    <property type="molecule type" value="Genomic_DNA"/>
</dbReference>
<evidence type="ECO:0000313" key="6">
    <source>
        <dbReference type="Proteomes" id="UP000308549"/>
    </source>
</evidence>
<dbReference type="PRINTS" id="PR00080">
    <property type="entry name" value="SDRFAMILY"/>
</dbReference>
<keyword evidence="6" id="KW-1185">Reference proteome</keyword>
<keyword evidence="3" id="KW-0560">Oxidoreductase</keyword>
<organism evidence="5 6">
    <name type="scientific">Salinomyces thailandicus</name>
    <dbReference type="NCBI Taxonomy" id="706561"/>
    <lineage>
        <taxon>Eukaryota</taxon>
        <taxon>Fungi</taxon>
        <taxon>Dikarya</taxon>
        <taxon>Ascomycota</taxon>
        <taxon>Pezizomycotina</taxon>
        <taxon>Dothideomycetes</taxon>
        <taxon>Dothideomycetidae</taxon>
        <taxon>Mycosphaerellales</taxon>
        <taxon>Teratosphaeriaceae</taxon>
        <taxon>Salinomyces</taxon>
    </lineage>
</organism>
<proteinExistence type="inferred from homology"/>
<evidence type="ECO:0000256" key="1">
    <source>
        <dbReference type="ARBA" id="ARBA00006484"/>
    </source>
</evidence>
<sequence length="306" mass="33237">MAFSNFNPESDIPDLHGKVILVTGGNSGLGAESCLQLAKHNPADIFLGARSKAKADTAIATIKETVPNAKITVLEMDLADLTSVKKAAQTFLAASSRLDILMNNAGIMACPAGMTKDGFEVQLGTNHVGHFLLTKLLLPVLQQTAQQGHEARIVNLSSRGHKWADKGLLLDDACTDMSETSTWNRYGNSKIANIFFTQELAKRYPDIISVSLHPGDVNTNLVGGIKQSYPFIPNFLWSVAMKFGAITVEQGALNQLWASVSQDVKSGEYYEPVGKIGSTVDVVKKDETQAPKLWKWTEAELSKRGY</sequence>
<keyword evidence="2" id="KW-0521">NADP</keyword>
<evidence type="ECO:0000256" key="2">
    <source>
        <dbReference type="ARBA" id="ARBA00022857"/>
    </source>
</evidence>
<name>A0A4U0UFN2_9PEZI</name>
<dbReference type="PANTHER" id="PTHR24320:SF282">
    <property type="entry name" value="WW DOMAIN-CONTAINING OXIDOREDUCTASE"/>
    <property type="match status" value="1"/>
</dbReference>
<dbReference type="Pfam" id="PF00106">
    <property type="entry name" value="adh_short"/>
    <property type="match status" value="1"/>
</dbReference>
<dbReference type="GO" id="GO:0016491">
    <property type="term" value="F:oxidoreductase activity"/>
    <property type="evidence" value="ECO:0007669"/>
    <property type="project" value="UniProtKB-KW"/>
</dbReference>
<evidence type="ECO:0000256" key="4">
    <source>
        <dbReference type="RuleBase" id="RU000363"/>
    </source>
</evidence>
<evidence type="ECO:0000313" key="5">
    <source>
        <dbReference type="EMBL" id="TKA34137.1"/>
    </source>
</evidence>
<dbReference type="SUPFAM" id="SSF51735">
    <property type="entry name" value="NAD(P)-binding Rossmann-fold domains"/>
    <property type="match status" value="1"/>
</dbReference>
<reference evidence="5 6" key="1">
    <citation type="submission" date="2017-03" db="EMBL/GenBank/DDBJ databases">
        <title>Genomes of endolithic fungi from Antarctica.</title>
        <authorList>
            <person name="Coleine C."/>
            <person name="Masonjones S."/>
            <person name="Stajich J.E."/>
        </authorList>
    </citation>
    <scope>NUCLEOTIDE SEQUENCE [LARGE SCALE GENOMIC DNA]</scope>
    <source>
        <strain evidence="5 6">CCFEE 6315</strain>
    </source>
</reference>
<protein>
    <submittedName>
        <fullName evidence="5">Uncharacterized protein</fullName>
    </submittedName>
</protein>
<evidence type="ECO:0000256" key="3">
    <source>
        <dbReference type="ARBA" id="ARBA00023002"/>
    </source>
</evidence>
<dbReference type="InterPro" id="IPR002347">
    <property type="entry name" value="SDR_fam"/>
</dbReference>
<dbReference type="InterPro" id="IPR036291">
    <property type="entry name" value="NAD(P)-bd_dom_sf"/>
</dbReference>
<dbReference type="AlphaFoldDB" id="A0A4U0UFN2"/>
<dbReference type="PRINTS" id="PR00081">
    <property type="entry name" value="GDHRDH"/>
</dbReference>
<accession>A0A4U0UFN2</accession>